<feature type="domain" description="SAM-like" evidence="3">
    <location>
        <begin position="910"/>
        <end position="991"/>
    </location>
</feature>
<reference evidence="4 5" key="1">
    <citation type="submission" date="2017-10" db="EMBL/GenBank/DDBJ databases">
        <title>Comparative genomics in systemic dimorphic fungi from Ajellomycetaceae.</title>
        <authorList>
            <person name="Munoz J.F."/>
            <person name="Mcewen J.G."/>
            <person name="Clay O.K."/>
            <person name="Cuomo C.A."/>
        </authorList>
    </citation>
    <scope>NUCLEOTIDE SEQUENCE [LARGE SCALE GENOMIC DNA]</scope>
    <source>
        <strain evidence="4 5">UAMH130</strain>
    </source>
</reference>
<name>A0A2B7X3M3_9EURO</name>
<dbReference type="Pfam" id="PF23394">
    <property type="entry name" value="DUF7102"/>
    <property type="match status" value="1"/>
</dbReference>
<dbReference type="InterPro" id="IPR055528">
    <property type="entry name" value="DUF7102"/>
</dbReference>
<evidence type="ECO:0000313" key="4">
    <source>
        <dbReference type="EMBL" id="PGH03489.1"/>
    </source>
</evidence>
<dbReference type="InterPro" id="IPR057559">
    <property type="entry name" value="SAM_6"/>
</dbReference>
<evidence type="ECO:0000259" key="3">
    <source>
        <dbReference type="Pfam" id="PF23395"/>
    </source>
</evidence>
<dbReference type="Proteomes" id="UP000224080">
    <property type="component" value="Unassembled WGS sequence"/>
</dbReference>
<dbReference type="AlphaFoldDB" id="A0A2B7X3M3"/>
<feature type="region of interest" description="Disordered" evidence="1">
    <location>
        <begin position="532"/>
        <end position="574"/>
    </location>
</feature>
<feature type="compositionally biased region" description="Basic and acidic residues" evidence="1">
    <location>
        <begin position="562"/>
        <end position="571"/>
    </location>
</feature>
<keyword evidence="5" id="KW-1185">Reference proteome</keyword>
<accession>A0A2B7X3M3</accession>
<gene>
    <name evidence="4" type="ORF">GX51_04064</name>
</gene>
<proteinExistence type="predicted"/>
<dbReference type="EMBL" id="PDNC01000048">
    <property type="protein sequence ID" value="PGH03489.1"/>
    <property type="molecule type" value="Genomic_DNA"/>
</dbReference>
<evidence type="ECO:0000256" key="1">
    <source>
        <dbReference type="SAM" id="MobiDB-lite"/>
    </source>
</evidence>
<evidence type="ECO:0000313" key="5">
    <source>
        <dbReference type="Proteomes" id="UP000224080"/>
    </source>
</evidence>
<sequence length="997" mass="111112">MSSPSEPSILEYARFHDIARNSIPDPILLVPPVIEDIDLSLCDISNHPSIGLEDIHREIQASTREKLDANWASAPLLSSIIKLSIDERPIDNHYEEIECPIDPRRIRDMKLEAPILRTDHEMDMRAFRRRISLDFMEIDVPLEQLDDENDQSLKFPSRFWSQAEHVWHMAEGERLSCLKDGLLLMQGIKGDIVTSTDGFVDDSLDNGIIFCGKRKDRDPLTPILLPRDPTPVPFLPSSPCLEMEILPDPATPPMAESLDVQRIEDILVPNCDRIVTDFLSGTDAGDVGNPEPRKGGPNRASQDFEDLTLSPNVQNRMLGLKVEPPITPPVSAKKRPAEDDEDILQYMARTGVVPEITSQDAMEIDPDDLVEEDLAEVANAAKRKTDSELNAERIRGISTMTRCTVPLLRTPTILPPWPGLAGLSDPELKGLYWSFISEIKTEALAGLRYSIGAAERKTDLKWQPFSMEVRRLEINESMTSEDSSSGVLREIGRQLSGSEIEDEIPQLVCHYEFQISSLDDNEELSPRMVYEEAGSIPPLQRKGRQHYTGKDEGKGSNSGSSHAEKRLKGIDNRAANSKATKIGFNAKSGEATLVDSALSSVFSPLDSLSNFMEVRGQKTATSNLNRCSYFAHPAPPNPLTLAQDDGHPKINRQIPERAIEPNVTTTSFPLLAPPSTARLQGALTFVLSTALLRTHRAVIHNLESLSPACHLVFRDYDTLPNLYSTAARAESSRQPRLMGIQQFPNNLENHQGQEADISFSPTAGAVLTTTQEITQKYLPGQQPNDQGIAQELNYPIRRRISDICLLYEELYVFICSPINAPNKHSSALPHAEMEMDNRAVEAIESLRTFCESLDHFSTIIVLPVMNGASNVTNWLVSLANKHYTMTPWSTSDVVHELVQPDNVLFPVDPSPSEYFLRQSGFNTFAAQMVLLHPYTDADDGSGLYYSDDHPTQGAQNPQAALSRFVCMNPFERQRIFTPILGKRVVERVERRLAVEAG</sequence>
<feature type="domain" description="DUF7102" evidence="2">
    <location>
        <begin position="684"/>
        <end position="886"/>
    </location>
</feature>
<evidence type="ECO:0000259" key="2">
    <source>
        <dbReference type="Pfam" id="PF23394"/>
    </source>
</evidence>
<dbReference type="OrthoDB" id="3647246at2759"/>
<feature type="region of interest" description="Disordered" evidence="1">
    <location>
        <begin position="279"/>
        <end position="303"/>
    </location>
</feature>
<organism evidence="4 5">
    <name type="scientific">Blastomyces parvus</name>
    <dbReference type="NCBI Taxonomy" id="2060905"/>
    <lineage>
        <taxon>Eukaryota</taxon>
        <taxon>Fungi</taxon>
        <taxon>Dikarya</taxon>
        <taxon>Ascomycota</taxon>
        <taxon>Pezizomycotina</taxon>
        <taxon>Eurotiomycetes</taxon>
        <taxon>Eurotiomycetidae</taxon>
        <taxon>Onygenales</taxon>
        <taxon>Ajellomycetaceae</taxon>
        <taxon>Blastomyces</taxon>
    </lineage>
</organism>
<dbReference type="Pfam" id="PF23395">
    <property type="entry name" value="SAM_6"/>
    <property type="match status" value="1"/>
</dbReference>
<protein>
    <submittedName>
        <fullName evidence="4">Uncharacterized protein</fullName>
    </submittedName>
</protein>
<comment type="caution">
    <text evidence="4">The sequence shown here is derived from an EMBL/GenBank/DDBJ whole genome shotgun (WGS) entry which is preliminary data.</text>
</comment>